<proteinExistence type="predicted"/>
<protein>
    <submittedName>
        <fullName evidence="1">Uncharacterized protein</fullName>
    </submittedName>
</protein>
<gene>
    <name evidence="1" type="ORF">DZ858_01655</name>
</gene>
<keyword evidence="2" id="KW-1185">Reference proteome</keyword>
<comment type="caution">
    <text evidence="1">The sequence shown here is derived from an EMBL/GenBank/DDBJ whole genome shotgun (WGS) entry which is preliminary data.</text>
</comment>
<name>A0A3E1Q9K6_9FLAO</name>
<evidence type="ECO:0000313" key="2">
    <source>
        <dbReference type="Proteomes" id="UP000261082"/>
    </source>
</evidence>
<accession>A0A3E1Q9K6</accession>
<sequence length="349" mass="40992">MALYKGKPIFEQKLRTERPKIAKIFTDCADKAKSSTNTCMHPNCNEKAINSHIMQKNGILSSIADDNHLWELSVDHFKQEYVGLRRIGINKIYTFSGFCNNHDSSVFSKIETQGDIDFNDYESCLLFALRTAYNELWLKEVVIKIQECIINHSGVEVNDEMLKETIRQNKLGIKDLEFYTNSMWSDLNNKSESFFFEYREMDLTELCLNSIYTYDTSQEIMDYQYKYGKDMERTSEIFISYFPYLGKSILLMGYHKDDASKVKSFVNMFFKENIKRTNRRLSSLIAFNCETWVCSNTFYKEKFKGLDSEFFKAMQFSGKNGNERKTFNVNIFKPDFKNNFKNFINKSVG</sequence>
<dbReference type="EMBL" id="QVID01000001">
    <property type="protein sequence ID" value="RFN58813.1"/>
    <property type="molecule type" value="Genomic_DNA"/>
</dbReference>
<dbReference type="RefSeq" id="WP_117157837.1">
    <property type="nucleotide sequence ID" value="NZ_QVID01000001.1"/>
</dbReference>
<organism evidence="1 2">
    <name type="scientific">Marixanthomonas ophiurae</name>
    <dbReference type="NCBI Taxonomy" id="387659"/>
    <lineage>
        <taxon>Bacteria</taxon>
        <taxon>Pseudomonadati</taxon>
        <taxon>Bacteroidota</taxon>
        <taxon>Flavobacteriia</taxon>
        <taxon>Flavobacteriales</taxon>
        <taxon>Flavobacteriaceae</taxon>
        <taxon>Marixanthomonas</taxon>
    </lineage>
</organism>
<dbReference type="AlphaFoldDB" id="A0A3E1Q9K6"/>
<evidence type="ECO:0000313" key="1">
    <source>
        <dbReference type="EMBL" id="RFN58813.1"/>
    </source>
</evidence>
<dbReference type="OrthoDB" id="583051at2"/>
<dbReference type="Proteomes" id="UP000261082">
    <property type="component" value="Unassembled WGS sequence"/>
</dbReference>
<reference evidence="1 2" key="1">
    <citation type="journal article" date="2007" name="Int. J. Syst. Evol. Microbiol.">
        <title>Marixanthomonas ophiurae gen. nov., sp. nov., a marine bacterium of the family Flavobacteriaceae isolated from a deep-sea brittle star.</title>
        <authorList>
            <person name="Romanenko L.A."/>
            <person name="Uchino M."/>
            <person name="Frolova G.M."/>
            <person name="Mikhailov V.V."/>
        </authorList>
    </citation>
    <scope>NUCLEOTIDE SEQUENCE [LARGE SCALE GENOMIC DNA]</scope>
    <source>
        <strain evidence="1 2">KMM 3046</strain>
    </source>
</reference>